<name>A0ABR6BAI9_9PSEU</name>
<dbReference type="EMBL" id="JACJID010000001">
    <property type="protein sequence ID" value="MBA8923862.1"/>
    <property type="molecule type" value="Genomic_DNA"/>
</dbReference>
<feature type="compositionally biased region" description="Pro residues" evidence="1">
    <location>
        <begin position="70"/>
        <end position="85"/>
    </location>
</feature>
<dbReference type="Proteomes" id="UP000517916">
    <property type="component" value="Unassembled WGS sequence"/>
</dbReference>
<sequence length="190" mass="20247">MESGLARVSSAEVRICPLSASNTPRNANDPFALGLTYNSRRGCSGSRGSRPSGSRRAASSRPSGSMPWYPTTPPPSPRFPRPPPATHRAAREPAYGSSRTAPAPPQPQQPYPTRRARHAHWLPDGRSPTTDADSPAWTNTSATPATLDQPPPPPLAASAHTPADTRLRPASARPPAPHHSTATRYRGNFS</sequence>
<proteinExistence type="predicted"/>
<evidence type="ECO:0000313" key="3">
    <source>
        <dbReference type="Proteomes" id="UP000517916"/>
    </source>
</evidence>
<evidence type="ECO:0000256" key="1">
    <source>
        <dbReference type="SAM" id="MobiDB-lite"/>
    </source>
</evidence>
<protein>
    <submittedName>
        <fullName evidence="2">Uncharacterized protein</fullName>
    </submittedName>
</protein>
<organism evidence="2 3">
    <name type="scientific">Kutzneria viridogrisea</name>
    <dbReference type="NCBI Taxonomy" id="47990"/>
    <lineage>
        <taxon>Bacteria</taxon>
        <taxon>Bacillati</taxon>
        <taxon>Actinomycetota</taxon>
        <taxon>Actinomycetes</taxon>
        <taxon>Pseudonocardiales</taxon>
        <taxon>Pseudonocardiaceae</taxon>
        <taxon>Kutzneria</taxon>
    </lineage>
</organism>
<feature type="compositionally biased region" description="Low complexity" evidence="1">
    <location>
        <begin position="39"/>
        <end position="69"/>
    </location>
</feature>
<gene>
    <name evidence="2" type="ORF">BC739_001059</name>
</gene>
<accession>A0ABR6BAI9</accession>
<evidence type="ECO:0000313" key="2">
    <source>
        <dbReference type="EMBL" id="MBA8923862.1"/>
    </source>
</evidence>
<feature type="region of interest" description="Disordered" evidence="1">
    <location>
        <begin position="1"/>
        <end position="190"/>
    </location>
</feature>
<feature type="compositionally biased region" description="Polar residues" evidence="1">
    <location>
        <begin position="127"/>
        <end position="141"/>
    </location>
</feature>
<comment type="caution">
    <text evidence="2">The sequence shown here is derived from an EMBL/GenBank/DDBJ whole genome shotgun (WGS) entry which is preliminary data.</text>
</comment>
<feature type="compositionally biased region" description="Low complexity" evidence="1">
    <location>
        <begin position="156"/>
        <end position="171"/>
    </location>
</feature>
<reference evidence="2 3" key="1">
    <citation type="submission" date="2020-08" db="EMBL/GenBank/DDBJ databases">
        <title>Genomic Encyclopedia of Archaeal and Bacterial Type Strains, Phase II (KMG-II): from individual species to whole genera.</title>
        <authorList>
            <person name="Goeker M."/>
        </authorList>
    </citation>
    <scope>NUCLEOTIDE SEQUENCE [LARGE SCALE GENOMIC DNA]</scope>
    <source>
        <strain evidence="2 3">DSM 43850</strain>
    </source>
</reference>
<keyword evidence="3" id="KW-1185">Reference proteome</keyword>